<dbReference type="SUPFAM" id="SSF53774">
    <property type="entry name" value="Glutaminase/Asparaginase"/>
    <property type="match status" value="1"/>
</dbReference>
<dbReference type="AlphaFoldDB" id="A0A1W1DYG7"/>
<dbReference type="GO" id="GO:0004067">
    <property type="term" value="F:asparaginase activity"/>
    <property type="evidence" value="ECO:0007669"/>
    <property type="project" value="UniProtKB-EC"/>
</dbReference>
<feature type="domain" description="L-asparaginase N-terminal" evidence="1">
    <location>
        <begin position="2"/>
        <end position="151"/>
    </location>
</feature>
<dbReference type="EMBL" id="FPHY01000104">
    <property type="protein sequence ID" value="SFV86774.1"/>
    <property type="molecule type" value="Genomic_DNA"/>
</dbReference>
<name>A0A1W1DYG7_9ZZZZ</name>
<sequence>MIKLLITGGTIDKVYDELTGELVFKKTHIVDMLNRGHSMSETVSEVLFLKDSLEITKADRQLILSKCLGSKEDKILITHGTDTMVETAQLLGKEVKGKTIVLFGAMVPYSINNSDALFNLGFALSSVQTLEKGIYVAMNGRVFNFDKVAKNKIMGIFE</sequence>
<evidence type="ECO:0000313" key="2">
    <source>
        <dbReference type="EMBL" id="SFV86774.1"/>
    </source>
</evidence>
<protein>
    <submittedName>
        <fullName evidence="2">L-asparaginase</fullName>
        <ecNumber evidence="2">3.5.1.1</ecNumber>
    </submittedName>
</protein>
<dbReference type="PIRSF" id="PIRSF001220">
    <property type="entry name" value="L-ASNase_gatD"/>
    <property type="match status" value="1"/>
</dbReference>
<dbReference type="InterPro" id="IPR037152">
    <property type="entry name" value="L-asparaginase_N_sf"/>
</dbReference>
<proteinExistence type="predicted"/>
<dbReference type="PIRSF" id="PIRSF500176">
    <property type="entry name" value="L_ASNase"/>
    <property type="match status" value="1"/>
</dbReference>
<accession>A0A1W1DYG7</accession>
<dbReference type="InterPro" id="IPR006034">
    <property type="entry name" value="Asparaginase/glutaminase-like"/>
</dbReference>
<dbReference type="InterPro" id="IPR027474">
    <property type="entry name" value="L-asparaginase_N"/>
</dbReference>
<dbReference type="Gene3D" id="3.40.50.1170">
    <property type="entry name" value="L-asparaginase, N-terminal domain"/>
    <property type="match status" value="1"/>
</dbReference>
<evidence type="ECO:0000259" key="1">
    <source>
        <dbReference type="Pfam" id="PF00710"/>
    </source>
</evidence>
<gene>
    <name evidence="2" type="ORF">MNB_SUP05-SYMBIONT-4-1044</name>
</gene>
<dbReference type="Pfam" id="PF00710">
    <property type="entry name" value="Asparaginase"/>
    <property type="match status" value="1"/>
</dbReference>
<dbReference type="PROSITE" id="PS51732">
    <property type="entry name" value="ASN_GLN_ASE_3"/>
    <property type="match status" value="1"/>
</dbReference>
<dbReference type="PRINTS" id="PR00139">
    <property type="entry name" value="ASNGLNASE"/>
</dbReference>
<organism evidence="2">
    <name type="scientific">hydrothermal vent metagenome</name>
    <dbReference type="NCBI Taxonomy" id="652676"/>
    <lineage>
        <taxon>unclassified sequences</taxon>
        <taxon>metagenomes</taxon>
        <taxon>ecological metagenomes</taxon>
    </lineage>
</organism>
<dbReference type="EC" id="3.5.1.1" evidence="2"/>
<keyword evidence="2" id="KW-0378">Hydrolase</keyword>
<dbReference type="InterPro" id="IPR036152">
    <property type="entry name" value="Asp/glu_Ase-like_sf"/>
</dbReference>
<reference evidence="2" key="1">
    <citation type="submission" date="2016-10" db="EMBL/GenBank/DDBJ databases">
        <authorList>
            <person name="de Groot N.N."/>
        </authorList>
    </citation>
    <scope>NUCLEOTIDE SEQUENCE</scope>
</reference>